<keyword evidence="3" id="KW-1185">Reference proteome</keyword>
<organism evidence="2 3">
    <name type="scientific">Mycena chlorophos</name>
    <name type="common">Agaric fungus</name>
    <name type="synonym">Agaricus chlorophos</name>
    <dbReference type="NCBI Taxonomy" id="658473"/>
    <lineage>
        <taxon>Eukaryota</taxon>
        <taxon>Fungi</taxon>
        <taxon>Dikarya</taxon>
        <taxon>Basidiomycota</taxon>
        <taxon>Agaricomycotina</taxon>
        <taxon>Agaricomycetes</taxon>
        <taxon>Agaricomycetidae</taxon>
        <taxon>Agaricales</taxon>
        <taxon>Marasmiineae</taxon>
        <taxon>Mycenaceae</taxon>
        <taxon>Mycena</taxon>
    </lineage>
</organism>
<dbReference type="EMBL" id="DF838317">
    <property type="protein sequence ID" value="GAT42833.1"/>
    <property type="molecule type" value="Genomic_DNA"/>
</dbReference>
<protein>
    <submittedName>
        <fullName evidence="2">Uncharacterized protein</fullName>
    </submittedName>
</protein>
<dbReference type="Proteomes" id="UP000815677">
    <property type="component" value="Unassembled WGS sequence"/>
</dbReference>
<sequence length="394" mass="43642">MCRELAPLFHGRSSRRVLDHTASPGLYSSECYHGHFSAPAWVATRMTRAAEIEARNWPLRNDLPPSATQSVSRSAPPHLPPIATRSAELSQALPAPRYSPKLRRLSDAHTSRGGCRAFRKTHPPSPLSSPTTTIARAMQSSAVSYASYVAGERARSTFAPSSGRCRGQLAAQAQAHESRPRLSRLWSLQRCLNQTLQLRAIRGSRWTPMSGSWEREVLPGRGPVAIVWTRNPSPTLETQKTKRTNTPNPSTFRCCTVPKPCCPPARPRRAGSDVGHGIDRADSTAQALEHSSREISKARIREQEHMPRILAYSFATILRTIQRTINEDVSLYETRPRHDTISQHLLFCPDVPATKMSSSKHPTNPTVNSRRAVQQAASTNVDHRVVFPGGNGQR</sequence>
<evidence type="ECO:0000313" key="2">
    <source>
        <dbReference type="EMBL" id="GAT42833.1"/>
    </source>
</evidence>
<accession>A0ABQ0KVB2</accession>
<evidence type="ECO:0000313" key="3">
    <source>
        <dbReference type="Proteomes" id="UP000815677"/>
    </source>
</evidence>
<evidence type="ECO:0000256" key="1">
    <source>
        <dbReference type="SAM" id="MobiDB-lite"/>
    </source>
</evidence>
<proteinExistence type="predicted"/>
<reference evidence="2" key="1">
    <citation type="submission" date="2014-09" db="EMBL/GenBank/DDBJ databases">
        <title>Genome sequence of the luminous mushroom Mycena chlorophos for searching fungal bioluminescence genes.</title>
        <authorList>
            <person name="Tanaka Y."/>
            <person name="Kasuga D."/>
            <person name="Oba Y."/>
            <person name="Hase S."/>
            <person name="Sato K."/>
            <person name="Oba Y."/>
            <person name="Sakakibara Y."/>
        </authorList>
    </citation>
    <scope>NUCLEOTIDE SEQUENCE</scope>
</reference>
<feature type="region of interest" description="Disordered" evidence="1">
    <location>
        <begin position="355"/>
        <end position="378"/>
    </location>
</feature>
<name>A0ABQ0KVB2_MYCCL</name>
<gene>
    <name evidence="2" type="ORF">MCHLO_00531</name>
</gene>
<feature type="region of interest" description="Disordered" evidence="1">
    <location>
        <begin position="59"/>
        <end position="131"/>
    </location>
</feature>